<keyword evidence="1" id="KW-0472">Membrane</keyword>
<dbReference type="Proteomes" id="UP000036426">
    <property type="component" value="Unassembled WGS sequence"/>
</dbReference>
<proteinExistence type="predicted"/>
<keyword evidence="3" id="KW-1185">Reference proteome</keyword>
<accession>A0A0J1GQ88</accession>
<dbReference type="PATRIC" id="fig|754436.4.peg.1084"/>
<name>A0A0J1GQ88_9GAMM</name>
<keyword evidence="1" id="KW-1133">Transmembrane helix</keyword>
<sequence length="107" mass="11948">MAVFLLSGIVVCMRYAHHLTTWTVQQLLVIACALTGVFLFALLERTLPYTETHSPVLRVSSCTTATDNTAPTYCLTHFALNGDTMAVYVKANQQTVTIRHGVFNHYR</sequence>
<dbReference type="AlphaFoldDB" id="A0A0J1GQ88"/>
<organism evidence="2 3">
    <name type="scientific">Photobacterium aphoticum</name>
    <dbReference type="NCBI Taxonomy" id="754436"/>
    <lineage>
        <taxon>Bacteria</taxon>
        <taxon>Pseudomonadati</taxon>
        <taxon>Pseudomonadota</taxon>
        <taxon>Gammaproteobacteria</taxon>
        <taxon>Vibrionales</taxon>
        <taxon>Vibrionaceae</taxon>
        <taxon>Photobacterium</taxon>
    </lineage>
</organism>
<evidence type="ECO:0000313" key="3">
    <source>
        <dbReference type="Proteomes" id="UP000036426"/>
    </source>
</evidence>
<protein>
    <submittedName>
        <fullName evidence="2">Uncharacterized protein</fullName>
    </submittedName>
</protein>
<feature type="transmembrane region" description="Helical" evidence="1">
    <location>
        <begin position="26"/>
        <end position="43"/>
    </location>
</feature>
<comment type="caution">
    <text evidence="2">The sequence shown here is derived from an EMBL/GenBank/DDBJ whole genome shotgun (WGS) entry which is preliminary data.</text>
</comment>
<reference evidence="2 3" key="1">
    <citation type="submission" date="2015-05" db="EMBL/GenBank/DDBJ databases">
        <title>Photobacterium galathea sp. nov.</title>
        <authorList>
            <person name="Machado H."/>
            <person name="Gram L."/>
        </authorList>
    </citation>
    <scope>NUCLEOTIDE SEQUENCE [LARGE SCALE GENOMIC DNA]</scope>
    <source>
        <strain evidence="2 3">DSM 25995</strain>
    </source>
</reference>
<keyword evidence="1" id="KW-0812">Transmembrane</keyword>
<gene>
    <name evidence="2" type="ORF">ABT58_05100</name>
</gene>
<dbReference type="EMBL" id="LDOV01000010">
    <property type="protein sequence ID" value="KLV01801.1"/>
    <property type="molecule type" value="Genomic_DNA"/>
</dbReference>
<evidence type="ECO:0000256" key="1">
    <source>
        <dbReference type="SAM" id="Phobius"/>
    </source>
</evidence>
<evidence type="ECO:0000313" key="2">
    <source>
        <dbReference type="EMBL" id="KLV01801.1"/>
    </source>
</evidence>